<feature type="domain" description="GGDEF" evidence="2">
    <location>
        <begin position="326"/>
        <end position="461"/>
    </location>
</feature>
<dbReference type="Gene3D" id="3.30.70.270">
    <property type="match status" value="1"/>
</dbReference>
<proteinExistence type="predicted"/>
<dbReference type="InterPro" id="IPR029787">
    <property type="entry name" value="Nucleotide_cyclase"/>
</dbReference>
<dbReference type="Proteomes" id="UP000268857">
    <property type="component" value="Unassembled WGS sequence"/>
</dbReference>
<dbReference type="GO" id="GO:0043709">
    <property type="term" value="P:cell adhesion involved in single-species biofilm formation"/>
    <property type="evidence" value="ECO:0007669"/>
    <property type="project" value="TreeGrafter"/>
</dbReference>
<dbReference type="SMART" id="SM00267">
    <property type="entry name" value="GGDEF"/>
    <property type="match status" value="1"/>
</dbReference>
<protein>
    <recommendedName>
        <fullName evidence="2">GGDEF domain-containing protein</fullName>
    </recommendedName>
</protein>
<sequence>MQKKLARVADVFVQRVEKLDSSAKAEATWTEMYIYMKERDRTFYQDTYPFEGLMNSAYDVLGILDRKDNPIHLDWIDRRSQQIKPLPNTIRDDLLRERLLTRFPADDDPALGSSRNLAVVQTSTELLLVAARPILTGDAKGPRRGTLLMGVFITQEFLDQLEKYSDLQLQLAPLSSEQPLTQRSAKHNLSDIAYMSDIVKISPHIRVLNNRWITGEIYLLNSDRQPIQILSVRSPRLEYQQGEATLNQLTGVLFVVGISLGIIISLLLDRAIRNQQLLKISETTLQAANQELQKLANLDGLTQIANRRYFEQVLQQEWTQAICEQYPLTLILCDVDYFKRFNDTYGHLKGDECLAQVAQAICRAVRQPGDFVARYGGEEFAIVLPHTDLQGGLWVAKAIQQQVQNLRIEHTGSPISAYVSVSLGISSLVPEQGTAPEILIEQSDQKLYSAKQQGRNQIVFY</sequence>
<dbReference type="AlphaFoldDB" id="A0A433MXQ6"/>
<evidence type="ECO:0000256" key="1">
    <source>
        <dbReference type="SAM" id="Phobius"/>
    </source>
</evidence>
<evidence type="ECO:0000259" key="2">
    <source>
        <dbReference type="PROSITE" id="PS50887"/>
    </source>
</evidence>
<feature type="transmembrane region" description="Helical" evidence="1">
    <location>
        <begin position="249"/>
        <end position="268"/>
    </location>
</feature>
<dbReference type="GO" id="GO:1902201">
    <property type="term" value="P:negative regulation of bacterial-type flagellum-dependent cell motility"/>
    <property type="evidence" value="ECO:0007669"/>
    <property type="project" value="TreeGrafter"/>
</dbReference>
<reference evidence="3 4" key="1">
    <citation type="journal article" date="2019" name="Genome Biol. Evol.">
        <title>Day and night: Metabolic profiles and evolutionary relationships of six axenic non-marine cyanobacteria.</title>
        <authorList>
            <person name="Will S.E."/>
            <person name="Henke P."/>
            <person name="Boedeker C."/>
            <person name="Huang S."/>
            <person name="Brinkmann H."/>
            <person name="Rohde M."/>
            <person name="Jarek M."/>
            <person name="Friedl T."/>
            <person name="Seufert S."/>
            <person name="Schumacher M."/>
            <person name="Overmann J."/>
            <person name="Neumann-Schaal M."/>
            <person name="Petersen J."/>
        </authorList>
    </citation>
    <scope>NUCLEOTIDE SEQUENCE [LARGE SCALE GENOMIC DNA]</scope>
    <source>
        <strain evidence="3 4">PCC 6912</strain>
    </source>
</reference>
<keyword evidence="4" id="KW-1185">Reference proteome</keyword>
<keyword evidence="1" id="KW-0472">Membrane</keyword>
<dbReference type="STRING" id="211165.GCA_000317285_05381"/>
<dbReference type="InterPro" id="IPR007892">
    <property type="entry name" value="CHASE4"/>
</dbReference>
<dbReference type="InterPro" id="IPR050469">
    <property type="entry name" value="Diguanylate_Cyclase"/>
</dbReference>
<dbReference type="GO" id="GO:0005886">
    <property type="term" value="C:plasma membrane"/>
    <property type="evidence" value="ECO:0007669"/>
    <property type="project" value="TreeGrafter"/>
</dbReference>
<evidence type="ECO:0000313" key="4">
    <source>
        <dbReference type="Proteomes" id="UP000268857"/>
    </source>
</evidence>
<keyword evidence="1" id="KW-1133">Transmembrane helix</keyword>
<dbReference type="CDD" id="cd01949">
    <property type="entry name" value="GGDEF"/>
    <property type="match status" value="1"/>
</dbReference>
<dbReference type="GO" id="GO:0052621">
    <property type="term" value="F:diguanylate cyclase activity"/>
    <property type="evidence" value="ECO:0007669"/>
    <property type="project" value="TreeGrafter"/>
</dbReference>
<evidence type="ECO:0000313" key="3">
    <source>
        <dbReference type="EMBL" id="RUR72989.1"/>
    </source>
</evidence>
<dbReference type="FunFam" id="3.30.70.270:FF:000001">
    <property type="entry name" value="Diguanylate cyclase domain protein"/>
    <property type="match status" value="1"/>
</dbReference>
<dbReference type="Pfam" id="PF05228">
    <property type="entry name" value="CHASE4"/>
    <property type="match status" value="1"/>
</dbReference>
<name>A0A433MXQ6_CHLFR</name>
<dbReference type="SUPFAM" id="SSF55073">
    <property type="entry name" value="Nucleotide cyclase"/>
    <property type="match status" value="1"/>
</dbReference>
<dbReference type="NCBIfam" id="TIGR00254">
    <property type="entry name" value="GGDEF"/>
    <property type="match status" value="1"/>
</dbReference>
<gene>
    <name evidence="3" type="ORF">PCC6912_59870</name>
</gene>
<dbReference type="Pfam" id="PF00990">
    <property type="entry name" value="GGDEF"/>
    <property type="match status" value="1"/>
</dbReference>
<dbReference type="EMBL" id="RSCJ01000040">
    <property type="protein sequence ID" value="RUR72989.1"/>
    <property type="molecule type" value="Genomic_DNA"/>
</dbReference>
<dbReference type="InterPro" id="IPR000160">
    <property type="entry name" value="GGDEF_dom"/>
</dbReference>
<accession>A0A433MXQ6</accession>
<keyword evidence="1" id="KW-0812">Transmembrane</keyword>
<organism evidence="3 4">
    <name type="scientific">Chlorogloeopsis fritschii PCC 6912</name>
    <dbReference type="NCBI Taxonomy" id="211165"/>
    <lineage>
        <taxon>Bacteria</taxon>
        <taxon>Bacillati</taxon>
        <taxon>Cyanobacteriota</taxon>
        <taxon>Cyanophyceae</taxon>
        <taxon>Nostocales</taxon>
        <taxon>Chlorogloeopsidaceae</taxon>
        <taxon>Chlorogloeopsis</taxon>
    </lineage>
</organism>
<comment type="caution">
    <text evidence="3">The sequence shown here is derived from an EMBL/GenBank/DDBJ whole genome shotgun (WGS) entry which is preliminary data.</text>
</comment>
<dbReference type="PANTHER" id="PTHR45138">
    <property type="entry name" value="REGULATORY COMPONENTS OF SENSORY TRANSDUCTION SYSTEM"/>
    <property type="match status" value="1"/>
</dbReference>
<dbReference type="InterPro" id="IPR043128">
    <property type="entry name" value="Rev_trsase/Diguanyl_cyclase"/>
</dbReference>
<dbReference type="PANTHER" id="PTHR45138:SF9">
    <property type="entry name" value="DIGUANYLATE CYCLASE DGCM-RELATED"/>
    <property type="match status" value="1"/>
</dbReference>
<dbReference type="PROSITE" id="PS50887">
    <property type="entry name" value="GGDEF"/>
    <property type="match status" value="1"/>
</dbReference>